<evidence type="ECO:0000259" key="4">
    <source>
        <dbReference type="PROSITE" id="PS50949"/>
    </source>
</evidence>
<dbReference type="Gene3D" id="1.20.120.530">
    <property type="entry name" value="GntR ligand-binding domain-like"/>
    <property type="match status" value="1"/>
</dbReference>
<keyword evidence="1" id="KW-0805">Transcription regulation</keyword>
<dbReference type="CDD" id="cd07377">
    <property type="entry name" value="WHTH_GntR"/>
    <property type="match status" value="1"/>
</dbReference>
<dbReference type="SUPFAM" id="SSF48008">
    <property type="entry name" value="GntR ligand-binding domain-like"/>
    <property type="match status" value="1"/>
</dbReference>
<dbReference type="InterPro" id="IPR036388">
    <property type="entry name" value="WH-like_DNA-bd_sf"/>
</dbReference>
<proteinExistence type="predicted"/>
<keyword evidence="3" id="KW-0804">Transcription</keyword>
<dbReference type="Proteomes" id="UP001595445">
    <property type="component" value="Unassembled WGS sequence"/>
</dbReference>
<dbReference type="SUPFAM" id="SSF46785">
    <property type="entry name" value="Winged helix' DNA-binding domain"/>
    <property type="match status" value="1"/>
</dbReference>
<dbReference type="PANTHER" id="PTHR43537:SF24">
    <property type="entry name" value="GLUCONATE OPERON TRANSCRIPTIONAL REPRESSOR"/>
    <property type="match status" value="1"/>
</dbReference>
<evidence type="ECO:0000256" key="3">
    <source>
        <dbReference type="ARBA" id="ARBA00023163"/>
    </source>
</evidence>
<accession>A0ABV7E2C4</accession>
<dbReference type="InterPro" id="IPR008920">
    <property type="entry name" value="TF_FadR/GntR_C"/>
</dbReference>
<evidence type="ECO:0000313" key="5">
    <source>
        <dbReference type="EMBL" id="MFC3088318.1"/>
    </source>
</evidence>
<dbReference type="EMBL" id="JBHRSM010000052">
    <property type="protein sequence ID" value="MFC3088318.1"/>
    <property type="molecule type" value="Genomic_DNA"/>
</dbReference>
<dbReference type="InterPro" id="IPR000524">
    <property type="entry name" value="Tscrpt_reg_HTH_GntR"/>
</dbReference>
<dbReference type="PROSITE" id="PS50949">
    <property type="entry name" value="HTH_GNTR"/>
    <property type="match status" value="1"/>
</dbReference>
<evidence type="ECO:0000256" key="1">
    <source>
        <dbReference type="ARBA" id="ARBA00023015"/>
    </source>
</evidence>
<dbReference type="RefSeq" id="WP_197646221.1">
    <property type="nucleotide sequence ID" value="NZ_JAEACP010000017.1"/>
</dbReference>
<dbReference type="Pfam" id="PF07729">
    <property type="entry name" value="FCD"/>
    <property type="match status" value="1"/>
</dbReference>
<sequence length="223" mass="24527">MEQDLRIDHPVTTLRALAVDKLRQAIISGRFTSGERLVERALCDQLGVSRSIVREAIRYLEAEGLVETQPRSGPVVARLDWRDARQIYDIRRLLEADAAADCAREAGEATATRLRAALAELNRSFAEGSPTQLYAATTAFYEVIFLAAGHNIAWDIVQRLNGRISRLRALTLASSNRRVSGPAHMARICEAICARNPEAAAAAVNDHLRDAAEIARQTLETSP</sequence>
<dbReference type="SMART" id="SM00345">
    <property type="entry name" value="HTH_GNTR"/>
    <property type="match status" value="1"/>
</dbReference>
<keyword evidence="2" id="KW-0238">DNA-binding</keyword>
<organism evidence="5 6">
    <name type="scientific">Tabrizicola soli</name>
    <dbReference type="NCBI Taxonomy" id="2185115"/>
    <lineage>
        <taxon>Bacteria</taxon>
        <taxon>Pseudomonadati</taxon>
        <taxon>Pseudomonadota</taxon>
        <taxon>Alphaproteobacteria</taxon>
        <taxon>Rhodobacterales</taxon>
        <taxon>Paracoccaceae</taxon>
        <taxon>Tabrizicola</taxon>
    </lineage>
</organism>
<dbReference type="InterPro" id="IPR011711">
    <property type="entry name" value="GntR_C"/>
</dbReference>
<gene>
    <name evidence="5" type="ORF">ACFOD6_19945</name>
</gene>
<dbReference type="PRINTS" id="PR00035">
    <property type="entry name" value="HTHGNTR"/>
</dbReference>
<dbReference type="Pfam" id="PF00392">
    <property type="entry name" value="GntR"/>
    <property type="match status" value="1"/>
</dbReference>
<dbReference type="InterPro" id="IPR036390">
    <property type="entry name" value="WH_DNA-bd_sf"/>
</dbReference>
<protein>
    <submittedName>
        <fullName evidence="5">GntR family transcriptional regulator</fullName>
    </submittedName>
</protein>
<dbReference type="Gene3D" id="1.10.10.10">
    <property type="entry name" value="Winged helix-like DNA-binding domain superfamily/Winged helix DNA-binding domain"/>
    <property type="match status" value="1"/>
</dbReference>
<dbReference type="PANTHER" id="PTHR43537">
    <property type="entry name" value="TRANSCRIPTIONAL REGULATOR, GNTR FAMILY"/>
    <property type="match status" value="1"/>
</dbReference>
<dbReference type="SMART" id="SM00895">
    <property type="entry name" value="FCD"/>
    <property type="match status" value="1"/>
</dbReference>
<comment type="caution">
    <text evidence="5">The sequence shown here is derived from an EMBL/GenBank/DDBJ whole genome shotgun (WGS) entry which is preliminary data.</text>
</comment>
<evidence type="ECO:0000256" key="2">
    <source>
        <dbReference type="ARBA" id="ARBA00023125"/>
    </source>
</evidence>
<feature type="domain" description="HTH gntR-type" evidence="4">
    <location>
        <begin position="12"/>
        <end position="79"/>
    </location>
</feature>
<reference evidence="6" key="1">
    <citation type="journal article" date="2019" name="Int. J. Syst. Evol. Microbiol.">
        <title>The Global Catalogue of Microorganisms (GCM) 10K type strain sequencing project: providing services to taxonomists for standard genome sequencing and annotation.</title>
        <authorList>
            <consortium name="The Broad Institute Genomics Platform"/>
            <consortium name="The Broad Institute Genome Sequencing Center for Infectious Disease"/>
            <person name="Wu L."/>
            <person name="Ma J."/>
        </authorList>
    </citation>
    <scope>NUCLEOTIDE SEQUENCE [LARGE SCALE GENOMIC DNA]</scope>
    <source>
        <strain evidence="6">KCTC 62102</strain>
    </source>
</reference>
<evidence type="ECO:0000313" key="6">
    <source>
        <dbReference type="Proteomes" id="UP001595445"/>
    </source>
</evidence>
<keyword evidence="6" id="KW-1185">Reference proteome</keyword>
<name>A0ABV7E2C4_9RHOB</name>